<dbReference type="EMBL" id="FQVI01000018">
    <property type="protein sequence ID" value="SHF25659.1"/>
    <property type="molecule type" value="Genomic_DNA"/>
</dbReference>
<dbReference type="Pfam" id="PF19044">
    <property type="entry name" value="P-loop_TraG"/>
    <property type="match status" value="1"/>
</dbReference>
<evidence type="ECO:0000313" key="3">
    <source>
        <dbReference type="EMBL" id="SHF25659.1"/>
    </source>
</evidence>
<dbReference type="NCBIfam" id="NF045971">
    <property type="entry name" value="conju_CD1110"/>
    <property type="match status" value="1"/>
</dbReference>
<accession>A0A1M5A5Q5</accession>
<dbReference type="InterPro" id="IPR027417">
    <property type="entry name" value="P-loop_NTPase"/>
</dbReference>
<organism evidence="3 4">
    <name type="scientific">Lactonifactor longoviformis DSM 17459</name>
    <dbReference type="NCBI Taxonomy" id="1122155"/>
    <lineage>
        <taxon>Bacteria</taxon>
        <taxon>Bacillati</taxon>
        <taxon>Bacillota</taxon>
        <taxon>Clostridia</taxon>
        <taxon>Eubacteriales</taxon>
        <taxon>Clostridiaceae</taxon>
        <taxon>Lactonifactor</taxon>
    </lineage>
</organism>
<evidence type="ECO:0000256" key="1">
    <source>
        <dbReference type="SAM" id="MobiDB-lite"/>
    </source>
</evidence>
<dbReference type="Gene3D" id="1.10.8.730">
    <property type="match status" value="1"/>
</dbReference>
<dbReference type="OrthoDB" id="9804380at2"/>
<proteinExistence type="predicted"/>
<dbReference type="STRING" id="1122155.SAMN02745158_03056"/>
<evidence type="ECO:0000313" key="4">
    <source>
        <dbReference type="Proteomes" id="UP000184245"/>
    </source>
</evidence>
<dbReference type="AlphaFoldDB" id="A0A1M5A5Q5"/>
<feature type="region of interest" description="Disordered" evidence="1">
    <location>
        <begin position="1"/>
        <end position="28"/>
    </location>
</feature>
<dbReference type="Gene3D" id="3.40.50.300">
    <property type="entry name" value="P-loop containing nucleotide triphosphate hydrolases"/>
    <property type="match status" value="1"/>
</dbReference>
<dbReference type="SUPFAM" id="SSF52540">
    <property type="entry name" value="P-loop containing nucleoside triphosphate hydrolases"/>
    <property type="match status" value="1"/>
</dbReference>
<dbReference type="PANTHER" id="PTHR30121:SF6">
    <property type="entry name" value="SLR6007 PROTEIN"/>
    <property type="match status" value="1"/>
</dbReference>
<feature type="domain" description="TraG P-loop" evidence="2">
    <location>
        <begin position="458"/>
        <end position="743"/>
    </location>
</feature>
<evidence type="ECO:0000259" key="2">
    <source>
        <dbReference type="Pfam" id="PF19044"/>
    </source>
</evidence>
<sequence>MSKEPTKGGAPGKSPGTKAKRKLTRSEKKQIAAAIRQAKGDGKAHTAQQTIPYINLYPDGICRITEKKYSKSIVYEDINYQLAQADDKTAIFENWCDFLNYFDASVSVQLSFINQGTQREEAEKAINIPAQEDAFNSIRTEYGDMLKSQLSKGNNGLVKHKYITFSIEADNMSAAKSRLSRIETDILNNFKVLGVSARPQTGYERLQTMHGVFHPEGEPFQFDFSWLAPSGLTTKDFIAPPSFRFGEGRYFRMGKKIGAVSFLQILAPELNDRILADMLDLETGVIVNLHIHSIDQTEAIKTVKRKITDLDKMKIEEQKKAVRAGYDMDIIPSDLATFGGEAKNLLQDLQSRNERMFLLTFLVVNMADTKRKLENDIFAAAGIAQKYNCALTRLDYQQEAGLMSSVPIGENLIPIQRGLTTSSTAIFIPFITQELFQRGASLYYGLNALSNNMILCDRKQLKNPNGLILGTPGSGKSFAAKREMTNAFLITDDDIIICDPEAEYYPLVQRLQGQVIRLSPTSPHYVNPMDINLNYSEDDNPLALKSDFILSLCELIVGGKEGLQPVDKTVIDRAVRNVYRPFLAAPDPAKMPILGDLYDELLKQPEPEAARIAAALELYVSGSLNVFNHRTNVELENRLVCFDIKQLGKQLKKLGMLIVQDQVWNRVTVNRAAKKSTRYFMDEFHLLLKDEQTAAYSVEIWKRFRKWGGIPTAITQNVKDLLASREVENIFENSDFVLMLNQAAGDRAILAKQLNISPQQMSYVTHSEAGEGLLFYGNVILPFVDRFPKDTELYRVMTTKPEEVGGA</sequence>
<dbReference type="Proteomes" id="UP000184245">
    <property type="component" value="Unassembled WGS sequence"/>
</dbReference>
<dbReference type="PANTHER" id="PTHR30121">
    <property type="entry name" value="UNCHARACTERIZED PROTEIN YJGR-RELATED"/>
    <property type="match status" value="1"/>
</dbReference>
<dbReference type="InterPro" id="IPR051162">
    <property type="entry name" value="T4SS_component"/>
</dbReference>
<keyword evidence="4" id="KW-1185">Reference proteome</keyword>
<dbReference type="InterPro" id="IPR043964">
    <property type="entry name" value="P-loop_TraG"/>
</dbReference>
<gene>
    <name evidence="3" type="ORF">SAMN02745158_03056</name>
</gene>
<name>A0A1M5A5Q5_9CLOT</name>
<reference evidence="3 4" key="1">
    <citation type="submission" date="2016-11" db="EMBL/GenBank/DDBJ databases">
        <authorList>
            <person name="Jaros S."/>
            <person name="Januszkiewicz K."/>
            <person name="Wedrychowicz H."/>
        </authorList>
    </citation>
    <scope>NUCLEOTIDE SEQUENCE [LARGE SCALE GENOMIC DNA]</scope>
    <source>
        <strain evidence="3 4">DSM 17459</strain>
    </source>
</reference>
<protein>
    <submittedName>
        <fullName evidence="3">AAA-like domain-containing protein</fullName>
    </submittedName>
</protein>